<dbReference type="Proteomes" id="UP001620234">
    <property type="component" value="Unassembled WGS sequence"/>
</dbReference>
<proteinExistence type="predicted"/>
<keyword evidence="2" id="KW-1185">Reference proteome</keyword>
<accession>A0ABW8LEL0</accession>
<evidence type="ECO:0008006" key="3">
    <source>
        <dbReference type="Google" id="ProtNLM"/>
    </source>
</evidence>
<dbReference type="RefSeq" id="WP_114700860.1">
    <property type="nucleotide sequence ID" value="NZ_JBJDPD010000023.1"/>
</dbReference>
<evidence type="ECO:0000313" key="1">
    <source>
        <dbReference type="EMBL" id="MFK4001835.1"/>
    </source>
</evidence>
<protein>
    <recommendedName>
        <fullName evidence="3">Transcriptional regulator</fullName>
    </recommendedName>
</protein>
<reference evidence="1 2" key="1">
    <citation type="submission" date="2024-11" db="EMBL/GenBank/DDBJ databases">
        <title>The Natural Products Discovery Center: Release of the First 8490 Sequenced Strains for Exploring Actinobacteria Biosynthetic Diversity.</title>
        <authorList>
            <person name="Kalkreuter E."/>
            <person name="Kautsar S.A."/>
            <person name="Yang D."/>
            <person name="Bader C.D."/>
            <person name="Teijaro C.N."/>
            <person name="Fluegel L."/>
            <person name="Davis C.M."/>
            <person name="Simpson J.R."/>
            <person name="Lauterbach L."/>
            <person name="Steele A.D."/>
            <person name="Gui C."/>
            <person name="Meng S."/>
            <person name="Li G."/>
            <person name="Viehrig K."/>
            <person name="Ye F."/>
            <person name="Su P."/>
            <person name="Kiefer A.F."/>
            <person name="Nichols A."/>
            <person name="Cepeda A.J."/>
            <person name="Yan W."/>
            <person name="Fan B."/>
            <person name="Jiang Y."/>
            <person name="Adhikari A."/>
            <person name="Zheng C.-J."/>
            <person name="Schuster L."/>
            <person name="Cowan T.M."/>
            <person name="Smanski M.J."/>
            <person name="Chevrette M.G."/>
            <person name="De Carvalho L.P.S."/>
            <person name="Shen B."/>
        </authorList>
    </citation>
    <scope>NUCLEOTIDE SEQUENCE [LARGE SCALE GENOMIC DNA]</scope>
    <source>
        <strain evidence="1 2">NPDC077433</strain>
    </source>
</reference>
<comment type="caution">
    <text evidence="1">The sequence shown here is derived from an EMBL/GenBank/DDBJ whole genome shotgun (WGS) entry which is preliminary data.</text>
</comment>
<organism evidence="1 2">
    <name type="scientific">Psychrobacter namhaensis</name>
    <dbReference type="NCBI Taxonomy" id="292734"/>
    <lineage>
        <taxon>Bacteria</taxon>
        <taxon>Pseudomonadati</taxon>
        <taxon>Pseudomonadota</taxon>
        <taxon>Gammaproteobacteria</taxon>
        <taxon>Moraxellales</taxon>
        <taxon>Moraxellaceae</taxon>
        <taxon>Psychrobacter</taxon>
    </lineage>
</organism>
<dbReference type="EMBL" id="JBJDPD010000023">
    <property type="protein sequence ID" value="MFK4001835.1"/>
    <property type="molecule type" value="Genomic_DNA"/>
</dbReference>
<gene>
    <name evidence="1" type="ORF">ACI2I3_10855</name>
</gene>
<evidence type="ECO:0000313" key="2">
    <source>
        <dbReference type="Proteomes" id="UP001620234"/>
    </source>
</evidence>
<name>A0ABW8LEL0_9GAMM</name>
<sequence length="165" mass="18561">MLLDREMQLTILTELSETYPSSVNVSEKYDYGSDDYYKFIANLAYLKDHKLISEKSLLVSPSMQGESFQPHLASITHIGMDFLADDGGLSAILGVVTIKFEAEQFRTILESMILSSNLPTERKQTMIDALRELPAESIKHLTTRIVDAGWDNLDSLMTIIQNSLL</sequence>